<comment type="caution">
    <text evidence="3">The sequence shown here is derived from an EMBL/GenBank/DDBJ whole genome shotgun (WGS) entry which is preliminary data.</text>
</comment>
<dbReference type="InterPro" id="IPR005835">
    <property type="entry name" value="NTP_transferase_dom"/>
</dbReference>
<dbReference type="RefSeq" id="WP_012222741.1">
    <property type="nucleotide sequence ID" value="NZ_HG422565.1"/>
</dbReference>
<dbReference type="Gene3D" id="2.160.10.10">
    <property type="entry name" value="Hexapeptide repeat proteins"/>
    <property type="match status" value="1"/>
</dbReference>
<keyword evidence="4" id="KW-1185">Reference proteome</keyword>
<dbReference type="InterPro" id="IPR005908">
    <property type="entry name" value="G1P_thy_trans_l"/>
</dbReference>
<dbReference type="InterPro" id="IPR029044">
    <property type="entry name" value="Nucleotide-diphossugar_trans"/>
</dbReference>
<reference evidence="3 4" key="1">
    <citation type="journal article" date="2013" name="ISME J.">
        <title>Metabolic model for the filamentous 'Candidatus Microthrix parvicella' based on genomic and metagenomic analyses.</title>
        <authorList>
            <person name="Jon McIlroy S."/>
            <person name="Kristiansen R."/>
            <person name="Albertsen M."/>
            <person name="Michael Karst S."/>
            <person name="Rossetti S."/>
            <person name="Lund Nielsen J."/>
            <person name="Tandoi V."/>
            <person name="James Seviour R."/>
            <person name="Nielsen P.H."/>
        </authorList>
    </citation>
    <scope>NUCLEOTIDE SEQUENCE [LARGE SCALE GENOMIC DNA]</scope>
    <source>
        <strain evidence="3 4">RN1</strain>
    </source>
</reference>
<dbReference type="OrthoDB" id="9801810at2"/>
<gene>
    <name evidence="3" type="primary">strD</name>
    <name evidence="3" type="ORF">BN381_10111</name>
</gene>
<proteinExistence type="predicted"/>
<dbReference type="CDD" id="cd04189">
    <property type="entry name" value="G1P_TT_long"/>
    <property type="match status" value="1"/>
</dbReference>
<protein>
    <submittedName>
        <fullName evidence="3">Glucose-1-phosphate thymidylyltransferase</fullName>
        <ecNumber evidence="3">2.7.7.24</ecNumber>
    </submittedName>
</protein>
<evidence type="ECO:0000256" key="1">
    <source>
        <dbReference type="SAM" id="MobiDB-lite"/>
    </source>
</evidence>
<name>R4YVS6_9ACTN</name>
<feature type="domain" description="Nucleotidyl transferase" evidence="2">
    <location>
        <begin position="2"/>
        <end position="254"/>
    </location>
</feature>
<evidence type="ECO:0000259" key="2">
    <source>
        <dbReference type="Pfam" id="PF00483"/>
    </source>
</evidence>
<dbReference type="PANTHER" id="PTHR42883">
    <property type="entry name" value="GLUCOSE-1-PHOSPHATE THYMIDYLTRANSFERASE"/>
    <property type="match status" value="1"/>
</dbReference>
<dbReference type="STRING" id="1229780.BN381_10111"/>
<feature type="region of interest" description="Disordered" evidence="1">
    <location>
        <begin position="347"/>
        <end position="372"/>
    </location>
</feature>
<dbReference type="Gene3D" id="3.90.550.10">
    <property type="entry name" value="Spore Coat Polysaccharide Biosynthesis Protein SpsA, Chain A"/>
    <property type="match status" value="1"/>
</dbReference>
<dbReference type="PANTHER" id="PTHR42883:SF2">
    <property type="entry name" value="THYMIDYLYLTRANSFERASE"/>
    <property type="match status" value="1"/>
</dbReference>
<dbReference type="GO" id="GO:0008879">
    <property type="term" value="F:glucose-1-phosphate thymidylyltransferase activity"/>
    <property type="evidence" value="ECO:0007669"/>
    <property type="project" value="UniProtKB-EC"/>
</dbReference>
<keyword evidence="3" id="KW-0548">Nucleotidyltransferase</keyword>
<dbReference type="SUPFAM" id="SSF53448">
    <property type="entry name" value="Nucleotide-diphospho-sugar transferases"/>
    <property type="match status" value="1"/>
</dbReference>
<evidence type="ECO:0000313" key="3">
    <source>
        <dbReference type="EMBL" id="CCM61880.1"/>
    </source>
</evidence>
<dbReference type="EMBL" id="CANL01000001">
    <property type="protein sequence ID" value="CCM61880.1"/>
    <property type="molecule type" value="Genomic_DNA"/>
</dbReference>
<accession>R4YVS6</accession>
<organism evidence="3 4">
    <name type="scientific">Candidatus Neomicrothrix parvicella RN1</name>
    <dbReference type="NCBI Taxonomy" id="1229780"/>
    <lineage>
        <taxon>Bacteria</taxon>
        <taxon>Bacillati</taxon>
        <taxon>Actinomycetota</taxon>
        <taxon>Acidimicrobiia</taxon>
        <taxon>Acidimicrobiales</taxon>
        <taxon>Microthrixaceae</taxon>
        <taxon>Candidatus Neomicrothrix</taxon>
    </lineage>
</organism>
<dbReference type="eggNOG" id="COG1209">
    <property type="taxonomic scope" value="Bacteria"/>
</dbReference>
<keyword evidence="3" id="KW-0808">Transferase</keyword>
<dbReference type="HOGENOM" id="CLU_029499_0_1_11"/>
<sequence>MKGLILSGGAGTRLRPITHTSAKQLVPVANKPILFYGIEDMAEAGITEIGIIVGSTAAEIEAAVGDGSRFGVHVSYLPQDEPLGLAHCVLIARDFLGDDDFVMYLGDNMLEQGLGGFIARWESQHTAALQPALGDAPDGPTGAPAAQILLTPVPDPQRFGVAELDDEGNVVALVEKPEDPPSDLALVGVYLFSKLIHQAVAAIAPSARGELEITDAIQWLIDSGAPVHHDLLDGWWLDTGKKDPLLESNRRVLESLEARVDGEVDADSKVDGRVVIEAGARLVNSEVRGPAIIGAGSVITSSYIGPFTAVAANCEVTDSEIDQSVIMEGARIRAVPRLTDSLMGRDSEVTRGARRSQATRVTLGDHSTVELA</sequence>
<dbReference type="AlphaFoldDB" id="R4YVS6"/>
<dbReference type="Pfam" id="PF00483">
    <property type="entry name" value="NTP_transferase"/>
    <property type="match status" value="1"/>
</dbReference>
<evidence type="ECO:0000313" key="4">
    <source>
        <dbReference type="Proteomes" id="UP000018291"/>
    </source>
</evidence>
<dbReference type="Proteomes" id="UP000018291">
    <property type="component" value="Unassembled WGS sequence"/>
</dbReference>
<dbReference type="EC" id="2.7.7.24" evidence="3"/>